<keyword evidence="3" id="KW-0336">GPI-anchor</keyword>
<name>A0A6P7YNW5_9AMPH</name>
<dbReference type="PANTHER" id="PTHR31171">
    <property type="entry name" value="LY6/PLAUR DOMAIN-CONTAINING PROTEIN 6"/>
    <property type="match status" value="1"/>
</dbReference>
<evidence type="ECO:0000256" key="6">
    <source>
        <dbReference type="ARBA" id="ARBA00023157"/>
    </source>
</evidence>
<keyword evidence="7" id="KW-0325">Glycoprotein</keyword>
<proteinExistence type="predicted"/>
<dbReference type="GO" id="GO:0098552">
    <property type="term" value="C:side of membrane"/>
    <property type="evidence" value="ECO:0007669"/>
    <property type="project" value="UniProtKB-KW"/>
</dbReference>
<dbReference type="InterPro" id="IPR039457">
    <property type="entry name" value="LYPD6-like"/>
</dbReference>
<dbReference type="Gene3D" id="2.10.60.10">
    <property type="entry name" value="CD59"/>
    <property type="match status" value="1"/>
</dbReference>
<dbReference type="CDD" id="cd23626">
    <property type="entry name" value="TFP_LU_ECD_LYPD6B"/>
    <property type="match status" value="1"/>
</dbReference>
<evidence type="ECO:0000256" key="1">
    <source>
        <dbReference type="ARBA" id="ARBA00004609"/>
    </source>
</evidence>
<dbReference type="AlphaFoldDB" id="A0A6P7YNW5"/>
<dbReference type="CTD" id="130576"/>
<evidence type="ECO:0000256" key="7">
    <source>
        <dbReference type="ARBA" id="ARBA00023180"/>
    </source>
</evidence>
<keyword evidence="6" id="KW-1015">Disulfide bond</keyword>
<dbReference type="InterPro" id="IPR045860">
    <property type="entry name" value="Snake_toxin-like_sf"/>
</dbReference>
<dbReference type="GO" id="GO:0005886">
    <property type="term" value="C:plasma membrane"/>
    <property type="evidence" value="ECO:0007669"/>
    <property type="project" value="UniProtKB-SubCell"/>
</dbReference>
<dbReference type="KEGG" id="muo:115474894"/>
<reference evidence="10" key="1">
    <citation type="submission" date="2025-08" db="UniProtKB">
        <authorList>
            <consortium name="RefSeq"/>
        </authorList>
    </citation>
    <scope>IDENTIFICATION</scope>
</reference>
<dbReference type="PANTHER" id="PTHR31171:SF3">
    <property type="entry name" value="LY6_PLAUR DOMAIN-CONTAINING PROTEIN 6B"/>
    <property type="match status" value="1"/>
</dbReference>
<evidence type="ECO:0000313" key="10">
    <source>
        <dbReference type="RefSeq" id="XP_030066446.1"/>
    </source>
</evidence>
<sequence length="189" mass="21514">MLRRFHPSLSHKEVPVPSTMQTSHRLLIACFLQLIPSSKNWVSARNINFYNVIPQIGPTPFPNSFKCFTCENAVDNYNCNRWAEDKWCPPNTKYCLTVHHFASHGRSRSVTKKCATKEECHPVGCHHYRDSGHTECVSCCEGMICNIEVPTNHTNAVFSVMHARRTSDARRRTISIPMLTALMAGMHLL</sequence>
<evidence type="ECO:0000313" key="9">
    <source>
        <dbReference type="Proteomes" id="UP000515156"/>
    </source>
</evidence>
<keyword evidence="8" id="KW-0449">Lipoprotein</keyword>
<comment type="subcellular location">
    <subcellularLocation>
        <location evidence="1">Cell membrane</location>
        <topology evidence="1">Lipid-anchor</topology>
        <topology evidence="1">GPI-anchor</topology>
    </subcellularLocation>
</comment>
<dbReference type="Pfam" id="PF16975">
    <property type="entry name" value="UPAR_LY6_2"/>
    <property type="match status" value="1"/>
</dbReference>
<gene>
    <name evidence="10" type="primary">LYPD6B</name>
</gene>
<dbReference type="Proteomes" id="UP000515156">
    <property type="component" value="Chromosome 7"/>
</dbReference>
<keyword evidence="2" id="KW-1003">Cell membrane</keyword>
<dbReference type="FunCoup" id="A0A6P7YNW5">
    <property type="interactions" value="433"/>
</dbReference>
<evidence type="ECO:0000256" key="4">
    <source>
        <dbReference type="ARBA" id="ARBA00022729"/>
    </source>
</evidence>
<protein>
    <submittedName>
        <fullName evidence="10">Ly6/PLAUR domain-containing protein 6B</fullName>
    </submittedName>
</protein>
<evidence type="ECO:0000256" key="5">
    <source>
        <dbReference type="ARBA" id="ARBA00023136"/>
    </source>
</evidence>
<evidence type="ECO:0000256" key="3">
    <source>
        <dbReference type="ARBA" id="ARBA00022622"/>
    </source>
</evidence>
<keyword evidence="5" id="KW-0472">Membrane</keyword>
<organism evidence="9 10">
    <name type="scientific">Microcaecilia unicolor</name>
    <dbReference type="NCBI Taxonomy" id="1415580"/>
    <lineage>
        <taxon>Eukaryota</taxon>
        <taxon>Metazoa</taxon>
        <taxon>Chordata</taxon>
        <taxon>Craniata</taxon>
        <taxon>Vertebrata</taxon>
        <taxon>Euteleostomi</taxon>
        <taxon>Amphibia</taxon>
        <taxon>Gymnophiona</taxon>
        <taxon>Siphonopidae</taxon>
        <taxon>Microcaecilia</taxon>
    </lineage>
</organism>
<keyword evidence="4" id="KW-0732">Signal</keyword>
<dbReference type="OrthoDB" id="6149028at2759"/>
<dbReference type="GeneID" id="115474894"/>
<accession>A0A6P7YNW5</accession>
<dbReference type="FunFam" id="2.10.60.10:FF:000004">
    <property type="entry name" value="Ly6/PLAUR domain-containing protein 6"/>
    <property type="match status" value="1"/>
</dbReference>
<dbReference type="InParanoid" id="A0A6P7YNW5"/>
<dbReference type="RefSeq" id="XP_030066446.1">
    <property type="nucleotide sequence ID" value="XM_030210586.1"/>
</dbReference>
<dbReference type="SUPFAM" id="SSF57302">
    <property type="entry name" value="Snake toxin-like"/>
    <property type="match status" value="1"/>
</dbReference>
<evidence type="ECO:0000256" key="2">
    <source>
        <dbReference type="ARBA" id="ARBA00022475"/>
    </source>
</evidence>
<dbReference type="GO" id="GO:0030548">
    <property type="term" value="F:acetylcholine receptor regulator activity"/>
    <property type="evidence" value="ECO:0007669"/>
    <property type="project" value="InterPro"/>
</dbReference>
<keyword evidence="9" id="KW-1185">Reference proteome</keyword>
<evidence type="ECO:0000256" key="8">
    <source>
        <dbReference type="ARBA" id="ARBA00023288"/>
    </source>
</evidence>